<protein>
    <recommendedName>
        <fullName evidence="6">Competence protein CoiA</fullName>
    </recommendedName>
</protein>
<feature type="domain" description="Competence protein CoiA-like N-terminal" evidence="2">
    <location>
        <begin position="16"/>
        <end position="62"/>
    </location>
</feature>
<dbReference type="Pfam" id="PF25166">
    <property type="entry name" value="CoiA_C"/>
    <property type="match status" value="1"/>
</dbReference>
<name>A0A923L952_9BACI</name>
<evidence type="ECO:0000259" key="1">
    <source>
        <dbReference type="Pfam" id="PF06054"/>
    </source>
</evidence>
<dbReference type="Pfam" id="PF06054">
    <property type="entry name" value="CoiA_nuc"/>
    <property type="match status" value="1"/>
</dbReference>
<comment type="caution">
    <text evidence="4">The sequence shown here is derived from an EMBL/GenBank/DDBJ whole genome shotgun (WGS) entry which is preliminary data.</text>
</comment>
<organism evidence="4 5">
    <name type="scientific">Ornithinibacillus hominis</name>
    <dbReference type="NCBI Taxonomy" id="2763055"/>
    <lineage>
        <taxon>Bacteria</taxon>
        <taxon>Bacillati</taxon>
        <taxon>Bacillota</taxon>
        <taxon>Bacilli</taxon>
        <taxon>Bacillales</taxon>
        <taxon>Bacillaceae</taxon>
        <taxon>Ornithinibacillus</taxon>
    </lineage>
</organism>
<keyword evidence="5" id="KW-1185">Reference proteome</keyword>
<feature type="domain" description="Competence protein CoiA nuclease-like" evidence="1">
    <location>
        <begin position="67"/>
        <end position="224"/>
    </location>
</feature>
<dbReference type="Proteomes" id="UP000637359">
    <property type="component" value="Unassembled WGS sequence"/>
</dbReference>
<evidence type="ECO:0000259" key="2">
    <source>
        <dbReference type="Pfam" id="PF25164"/>
    </source>
</evidence>
<accession>A0A923L952</accession>
<gene>
    <name evidence="4" type="ORF">H8S33_17975</name>
</gene>
<dbReference type="RefSeq" id="WP_186871365.1">
    <property type="nucleotide sequence ID" value="NZ_JACOOL010000019.1"/>
</dbReference>
<dbReference type="InterPro" id="IPR010330">
    <property type="entry name" value="CoiA_nuc"/>
</dbReference>
<reference evidence="4" key="1">
    <citation type="submission" date="2020-08" db="EMBL/GenBank/DDBJ databases">
        <title>Genome public.</title>
        <authorList>
            <person name="Liu C."/>
            <person name="Sun Q."/>
        </authorList>
    </citation>
    <scope>NUCLEOTIDE SEQUENCE</scope>
    <source>
        <strain evidence="4">BX22</strain>
    </source>
</reference>
<dbReference type="PIRSF" id="PIRSF007487">
    <property type="entry name" value="Competence-induced_CoiA_bac"/>
    <property type="match status" value="1"/>
</dbReference>
<evidence type="ECO:0008006" key="6">
    <source>
        <dbReference type="Google" id="ProtNLM"/>
    </source>
</evidence>
<dbReference type="InterPro" id="IPR057253">
    <property type="entry name" value="CoiA-like_N"/>
</dbReference>
<dbReference type="Pfam" id="PF25164">
    <property type="entry name" value="CoiA_N"/>
    <property type="match status" value="1"/>
</dbReference>
<dbReference type="AlphaFoldDB" id="A0A923L952"/>
<proteinExistence type="predicted"/>
<dbReference type="EMBL" id="JACOOL010000019">
    <property type="protein sequence ID" value="MBC5638664.1"/>
    <property type="molecule type" value="Genomic_DNA"/>
</dbReference>
<feature type="domain" description="Competence protein CoiA C-terminal" evidence="3">
    <location>
        <begin position="235"/>
        <end position="375"/>
    </location>
</feature>
<dbReference type="InterPro" id="IPR057252">
    <property type="entry name" value="CoiA_C"/>
</dbReference>
<dbReference type="InterPro" id="IPR021176">
    <property type="entry name" value="Competence-induced_CoiA"/>
</dbReference>
<evidence type="ECO:0000259" key="3">
    <source>
        <dbReference type="Pfam" id="PF25166"/>
    </source>
</evidence>
<evidence type="ECO:0000313" key="5">
    <source>
        <dbReference type="Proteomes" id="UP000637359"/>
    </source>
</evidence>
<evidence type="ECO:0000313" key="4">
    <source>
        <dbReference type="EMBL" id="MBC5638664.1"/>
    </source>
</evidence>
<sequence length="397" mass="46601">MLQAKLNNGKLITLFEFSKQEIEVLRSDHVFFCPVCKGKVIIKSGSKIIPHFAHQNRKNCQTHEGGEGVYHEQGKIMLYQWLIKQGLDVALEQYISSIKQRCDIFLRVGKKKIALEYQCARIPINEIQKRTGSYLSVGIQPIWILGATNLKRTTKHSFKVDQFLLQFLHQFQDQSFPVLYFFDPHSKLFTIIGNVFQIGKRRMIGNFIIKKLDSMIFLDMFKTSVDSRELFLTEWRKAKYQYRMYQPKKLYGTELSWYNWLYYKGTHREFLPSIIYLPISSQYKMLTSLGDWQSRICLEFIDPIPIGAVFSLNSCHFQFRKSISTDSFPLVQPSADPIMEYLHLLAALGIIEQVSEHEFRKSKNLHHYSHIEDALKGDEELLKELLNIFETKYEHDS</sequence>